<dbReference type="GO" id="GO:0140664">
    <property type="term" value="F:ATP-dependent DNA damage sensor activity"/>
    <property type="evidence" value="ECO:0007669"/>
    <property type="project" value="InterPro"/>
</dbReference>
<keyword evidence="5" id="KW-0238">DNA-binding</keyword>
<evidence type="ECO:0000256" key="2">
    <source>
        <dbReference type="ARBA" id="ARBA00022151"/>
    </source>
</evidence>
<dbReference type="GO" id="GO:0030983">
    <property type="term" value="F:mismatched DNA binding"/>
    <property type="evidence" value="ECO:0007669"/>
    <property type="project" value="InterPro"/>
</dbReference>
<dbReference type="InterPro" id="IPR007861">
    <property type="entry name" value="DNA_mismatch_repair_MutS_clamp"/>
</dbReference>
<organism evidence="11 12">
    <name type="scientific">Amanita muscaria (strain Koide BX008)</name>
    <dbReference type="NCBI Taxonomy" id="946122"/>
    <lineage>
        <taxon>Eukaryota</taxon>
        <taxon>Fungi</taxon>
        <taxon>Dikarya</taxon>
        <taxon>Basidiomycota</taxon>
        <taxon>Agaricomycotina</taxon>
        <taxon>Agaricomycetes</taxon>
        <taxon>Agaricomycetidae</taxon>
        <taxon>Agaricales</taxon>
        <taxon>Pluteineae</taxon>
        <taxon>Amanitaceae</taxon>
        <taxon>Amanita</taxon>
    </lineage>
</organism>
<evidence type="ECO:0000256" key="4">
    <source>
        <dbReference type="ARBA" id="ARBA00022840"/>
    </source>
</evidence>
<feature type="domain" description="DNA mismatch repair proteins mutS family" evidence="10">
    <location>
        <begin position="641"/>
        <end position="657"/>
    </location>
</feature>
<keyword evidence="4" id="KW-0067">ATP-binding</keyword>
<reference evidence="11 12" key="1">
    <citation type="submission" date="2014-04" db="EMBL/GenBank/DDBJ databases">
        <title>Evolutionary Origins and Diversification of the Mycorrhizal Mutualists.</title>
        <authorList>
            <consortium name="DOE Joint Genome Institute"/>
            <consortium name="Mycorrhizal Genomics Consortium"/>
            <person name="Kohler A."/>
            <person name="Kuo A."/>
            <person name="Nagy L.G."/>
            <person name="Floudas D."/>
            <person name="Copeland A."/>
            <person name="Barry K.W."/>
            <person name="Cichocki N."/>
            <person name="Veneault-Fourrey C."/>
            <person name="LaButti K."/>
            <person name="Lindquist E.A."/>
            <person name="Lipzen A."/>
            <person name="Lundell T."/>
            <person name="Morin E."/>
            <person name="Murat C."/>
            <person name="Riley R."/>
            <person name="Ohm R."/>
            <person name="Sun H."/>
            <person name="Tunlid A."/>
            <person name="Henrissat B."/>
            <person name="Grigoriev I.V."/>
            <person name="Hibbett D.S."/>
            <person name="Martin F."/>
        </authorList>
    </citation>
    <scope>NUCLEOTIDE SEQUENCE [LARGE SCALE GENOMIC DNA]</scope>
    <source>
        <strain evidence="11 12">Koide BX008</strain>
    </source>
</reference>
<dbReference type="FunFam" id="3.40.50.300:FF:000870">
    <property type="entry name" value="MutS protein homolog 4"/>
    <property type="match status" value="1"/>
</dbReference>
<dbReference type="Pfam" id="PF00488">
    <property type="entry name" value="MutS_V"/>
    <property type="match status" value="1"/>
</dbReference>
<dbReference type="HOGENOM" id="CLU_002472_7_3_1"/>
<evidence type="ECO:0000256" key="3">
    <source>
        <dbReference type="ARBA" id="ARBA00022741"/>
    </source>
</evidence>
<evidence type="ECO:0000256" key="8">
    <source>
        <dbReference type="ARBA" id="ARBA00073774"/>
    </source>
</evidence>
<comment type="subunit">
    <text evidence="7">Heterodimer consisting of MSH2-MSH3 (MutS beta). Forms a ternary complex with MutL alpha (MLH1-PMS1).</text>
</comment>
<dbReference type="SMART" id="SM00534">
    <property type="entry name" value="MUTSac"/>
    <property type="match status" value="1"/>
</dbReference>
<dbReference type="Proteomes" id="UP000054549">
    <property type="component" value="Unassembled WGS sequence"/>
</dbReference>
<dbReference type="STRING" id="946122.A0A0C2WZA8"/>
<evidence type="ECO:0000313" key="12">
    <source>
        <dbReference type="Proteomes" id="UP000054549"/>
    </source>
</evidence>
<dbReference type="Gene3D" id="3.40.50.300">
    <property type="entry name" value="P-loop containing nucleotide triphosphate hydrolases"/>
    <property type="match status" value="1"/>
</dbReference>
<dbReference type="SUPFAM" id="SSF52540">
    <property type="entry name" value="P-loop containing nucleoside triphosphate hydrolases"/>
    <property type="match status" value="1"/>
</dbReference>
<dbReference type="SUPFAM" id="SSF48334">
    <property type="entry name" value="DNA repair protein MutS, domain III"/>
    <property type="match status" value="1"/>
</dbReference>
<dbReference type="SMART" id="SM00533">
    <property type="entry name" value="MUTSd"/>
    <property type="match status" value="1"/>
</dbReference>
<evidence type="ECO:0000259" key="10">
    <source>
        <dbReference type="PROSITE" id="PS00486"/>
    </source>
</evidence>
<dbReference type="SUPFAM" id="SSF53150">
    <property type="entry name" value="DNA repair protein MutS, domain II"/>
    <property type="match status" value="1"/>
</dbReference>
<dbReference type="InterPro" id="IPR036678">
    <property type="entry name" value="MutS_con_dom_sf"/>
</dbReference>
<dbReference type="Pfam" id="PF05192">
    <property type="entry name" value="MutS_III"/>
    <property type="match status" value="1"/>
</dbReference>
<dbReference type="Pfam" id="PF05190">
    <property type="entry name" value="MutS_IV"/>
    <property type="match status" value="1"/>
</dbReference>
<keyword evidence="12" id="KW-1185">Reference proteome</keyword>
<evidence type="ECO:0000256" key="1">
    <source>
        <dbReference type="ARBA" id="ARBA00006271"/>
    </source>
</evidence>
<dbReference type="InterPro" id="IPR007696">
    <property type="entry name" value="DNA_mismatch_repair_MutS_core"/>
</dbReference>
<gene>
    <name evidence="11" type="ORF">M378DRAFT_187403</name>
</gene>
<accession>A0A0C2WZA8</accession>
<dbReference type="InterPro" id="IPR000432">
    <property type="entry name" value="DNA_mismatch_repair_MutS_C"/>
</dbReference>
<keyword evidence="6" id="KW-0469">Meiosis</keyword>
<dbReference type="InterPro" id="IPR045076">
    <property type="entry name" value="MutS"/>
</dbReference>
<dbReference type="PROSITE" id="PS00486">
    <property type="entry name" value="DNA_MISMATCH_REPAIR_2"/>
    <property type="match status" value="1"/>
</dbReference>
<evidence type="ECO:0000256" key="7">
    <source>
        <dbReference type="ARBA" id="ARBA00025902"/>
    </source>
</evidence>
<dbReference type="InterPro" id="IPR036187">
    <property type="entry name" value="DNA_mismatch_repair_MutS_sf"/>
</dbReference>
<dbReference type="InParanoid" id="A0A0C2WZA8"/>
<dbReference type="PIRSF" id="PIRSF005813">
    <property type="entry name" value="MSH2"/>
    <property type="match status" value="1"/>
</dbReference>
<feature type="region of interest" description="Disordered" evidence="9">
    <location>
        <begin position="1"/>
        <end position="34"/>
    </location>
</feature>
<dbReference type="GO" id="GO:0006298">
    <property type="term" value="P:mismatch repair"/>
    <property type="evidence" value="ECO:0007669"/>
    <property type="project" value="InterPro"/>
</dbReference>
<feature type="compositionally biased region" description="Polar residues" evidence="9">
    <location>
        <begin position="1"/>
        <end position="28"/>
    </location>
</feature>
<dbReference type="EMBL" id="KN818274">
    <property type="protein sequence ID" value="KIL62206.1"/>
    <property type="molecule type" value="Genomic_DNA"/>
</dbReference>
<comment type="similarity">
    <text evidence="1">Belongs to the DNA mismatch repair MutS family.</text>
</comment>
<dbReference type="AlphaFoldDB" id="A0A0C2WZA8"/>
<sequence length="818" mass="89720">MAPLTANSTRPHTARSRLNTARPTTTASSRHEGSHVVAVLEGRGVAREVGVAALDKDTGHVTLVQLADCQTYVKTLHQMHLHIPCVVLVPDTFLSTTDNPLAHCGKRSSSTSMLVEYIRDEFPGVPLEAVGRKYWNDAGGLQFVMQLCVQDDERAGTVLALSNKYYALSAACALFKYAESKLNVRFSAASLRIRYAAMDGTIMIDPESSKNLELVENISHQKSNHSLFGALNYTFTPMGARLLRANLLAPLTSQRAIDGRLDVVEELVNSEDKFNDVKNALKRLIKVDLDKLIVSLASSEARLLNTAKPASHRVTQMLHLRDAVGRLPVLRQALAGTSSPLLIYIHGMLCDDRLDKIERNICESLNEDTLTAKGGIGAVNARVYAVRANCNPLLDVARETYKENIGDIFQLNCRLSDEHNLPLALLYQDTGFVFTVKKPDLECSGGELPKGFINVVAKKGKLLFSSLELKKLNARMRDALDETLILSDKIIMDLVAEIIADAGALYKASEAVALVDLLWSFANAAIIRPEFTGTLAIKAGRHPVLETIQTAGAVVANDVYSDDSTTFQIVQGPNTYLRQIALLTIMAMCGCFVPCEYASFRIHDSLLTRLSNDDDIERNLSTFASEMASSAMILSLATSRSLVLIDELGRGTSAAEGLGICHAIAESLIALKCFVFFATHFPDIAFNLARQPSVVSLNLAVQRSRNKKTGFGMTFQYRVVDGATEELNHYGLELARLADLPEDVLVEGREVAEKLAALHTRQQKESESGKISARRRVLLRVRTQLCQALDHSLLPEEDLLDYVGQIQKDMASLLLESA</sequence>
<dbReference type="GO" id="GO:0005634">
    <property type="term" value="C:nucleus"/>
    <property type="evidence" value="ECO:0007669"/>
    <property type="project" value="TreeGrafter"/>
</dbReference>
<dbReference type="PANTHER" id="PTHR11361:SF21">
    <property type="entry name" value="MUTS PROTEIN HOMOLOG 4"/>
    <property type="match status" value="1"/>
</dbReference>
<keyword evidence="3" id="KW-0547">Nucleotide-binding</keyword>
<dbReference type="Gene3D" id="1.10.1420.10">
    <property type="match status" value="2"/>
</dbReference>
<dbReference type="GO" id="GO:0005524">
    <property type="term" value="F:ATP binding"/>
    <property type="evidence" value="ECO:0007669"/>
    <property type="project" value="UniProtKB-KW"/>
</dbReference>
<dbReference type="Gene3D" id="3.30.420.110">
    <property type="entry name" value="MutS, connector domain"/>
    <property type="match status" value="1"/>
</dbReference>
<protein>
    <recommendedName>
        <fullName evidence="2 8">DNA mismatch repair protein MSH3</fullName>
    </recommendedName>
    <alternativeName>
        <fullName evidence="2 8">DNA mismatch repair protein MSH3</fullName>
    </alternativeName>
</protein>
<dbReference type="PANTHER" id="PTHR11361">
    <property type="entry name" value="DNA MISMATCH REPAIR PROTEIN MUTS FAMILY MEMBER"/>
    <property type="match status" value="1"/>
</dbReference>
<evidence type="ECO:0000256" key="5">
    <source>
        <dbReference type="ARBA" id="ARBA00023125"/>
    </source>
</evidence>
<evidence type="ECO:0000256" key="9">
    <source>
        <dbReference type="SAM" id="MobiDB-lite"/>
    </source>
</evidence>
<dbReference type="InterPro" id="IPR011184">
    <property type="entry name" value="DNA_mismatch_repair_Msh2"/>
</dbReference>
<proteinExistence type="inferred from homology"/>
<name>A0A0C2WZA8_AMAMK</name>
<dbReference type="OrthoDB" id="276261at2759"/>
<dbReference type="InterPro" id="IPR027417">
    <property type="entry name" value="P-loop_NTPase"/>
</dbReference>
<dbReference type="GO" id="GO:0007131">
    <property type="term" value="P:reciprocal meiotic recombination"/>
    <property type="evidence" value="ECO:0007669"/>
    <property type="project" value="TreeGrafter"/>
</dbReference>
<evidence type="ECO:0000313" key="11">
    <source>
        <dbReference type="EMBL" id="KIL62206.1"/>
    </source>
</evidence>
<evidence type="ECO:0000256" key="6">
    <source>
        <dbReference type="ARBA" id="ARBA00023254"/>
    </source>
</evidence>